<evidence type="ECO:0000256" key="2">
    <source>
        <dbReference type="ARBA" id="ARBA00023235"/>
    </source>
</evidence>
<accession>A0A381NNZ1</accession>
<dbReference type="PANTHER" id="PTHR31689:SF0">
    <property type="entry name" value="DIAMINOPIMELATE EPIMERASE"/>
    <property type="match status" value="1"/>
</dbReference>
<sequence length="286" mass="31221">MEFLKYHALGNDYLVSTSEHPDFSKNELTSEQVRKICHRNFGLGSDGILVGGKDDSGNCFTLKIYNPDGSTAEKSGNGLRIFARSLWDRKLVDHSKFKIVTSGGIVCAQVDSSGQSVTVEMGSVSFQSNIIPVTGESREVLNETLEIYGEKLTFCSATIGNPHCVVLHRNISAEETLRLGPLIETHPSFPNRTNVQFLEVLNRNTIRIEIWERGAGYTLASGSSSCAAASVAHRLGLCDAEIAVLMPGGQIDITISENYNIIMKGSVTRIGKMTLDLECMDFEIPA</sequence>
<dbReference type="SUPFAM" id="SSF54506">
    <property type="entry name" value="Diaminopimelate epimerase-like"/>
    <property type="match status" value="2"/>
</dbReference>
<dbReference type="GO" id="GO:0005829">
    <property type="term" value="C:cytosol"/>
    <property type="evidence" value="ECO:0007669"/>
    <property type="project" value="TreeGrafter"/>
</dbReference>
<reference evidence="3" key="1">
    <citation type="submission" date="2018-05" db="EMBL/GenBank/DDBJ databases">
        <authorList>
            <person name="Lanie J.A."/>
            <person name="Ng W.-L."/>
            <person name="Kazmierczak K.M."/>
            <person name="Andrzejewski T.M."/>
            <person name="Davidsen T.M."/>
            <person name="Wayne K.J."/>
            <person name="Tettelin H."/>
            <person name="Glass J.I."/>
            <person name="Rusch D."/>
            <person name="Podicherti R."/>
            <person name="Tsui H.-C.T."/>
            <person name="Winkler M.E."/>
        </authorList>
    </citation>
    <scope>NUCLEOTIDE SEQUENCE</scope>
</reference>
<dbReference type="HAMAP" id="MF_00197">
    <property type="entry name" value="DAP_epimerase"/>
    <property type="match status" value="1"/>
</dbReference>
<name>A0A381NNZ1_9ZZZZ</name>
<organism evidence="3">
    <name type="scientific">marine metagenome</name>
    <dbReference type="NCBI Taxonomy" id="408172"/>
    <lineage>
        <taxon>unclassified sequences</taxon>
        <taxon>metagenomes</taxon>
        <taxon>ecological metagenomes</taxon>
    </lineage>
</organism>
<dbReference type="GO" id="GO:0009089">
    <property type="term" value="P:lysine biosynthetic process via diaminopimelate"/>
    <property type="evidence" value="ECO:0007669"/>
    <property type="project" value="InterPro"/>
</dbReference>
<dbReference type="EMBL" id="UINC01000436">
    <property type="protein sequence ID" value="SUZ55253.1"/>
    <property type="molecule type" value="Genomic_DNA"/>
</dbReference>
<evidence type="ECO:0000256" key="1">
    <source>
        <dbReference type="ARBA" id="ARBA00010219"/>
    </source>
</evidence>
<dbReference type="GO" id="GO:0008837">
    <property type="term" value="F:diaminopimelate epimerase activity"/>
    <property type="evidence" value="ECO:0007669"/>
    <property type="project" value="InterPro"/>
</dbReference>
<dbReference type="NCBIfam" id="TIGR00652">
    <property type="entry name" value="DapF"/>
    <property type="match status" value="1"/>
</dbReference>
<dbReference type="Gene3D" id="3.10.310.10">
    <property type="entry name" value="Diaminopimelate Epimerase, Chain A, domain 1"/>
    <property type="match status" value="2"/>
</dbReference>
<dbReference type="InterPro" id="IPR001653">
    <property type="entry name" value="DAP_epimerase_DapF"/>
</dbReference>
<dbReference type="PANTHER" id="PTHR31689">
    <property type="entry name" value="DIAMINOPIMELATE EPIMERASE, CHLOROPLASTIC"/>
    <property type="match status" value="1"/>
</dbReference>
<comment type="similarity">
    <text evidence="1">Belongs to the diaminopimelate epimerase family.</text>
</comment>
<dbReference type="Pfam" id="PF01678">
    <property type="entry name" value="DAP_epimerase"/>
    <property type="match status" value="2"/>
</dbReference>
<proteinExistence type="inferred from homology"/>
<evidence type="ECO:0008006" key="4">
    <source>
        <dbReference type="Google" id="ProtNLM"/>
    </source>
</evidence>
<evidence type="ECO:0000313" key="3">
    <source>
        <dbReference type="EMBL" id="SUZ55253.1"/>
    </source>
</evidence>
<protein>
    <recommendedName>
        <fullName evidence="4">Diaminopimelate epimerase</fullName>
    </recommendedName>
</protein>
<dbReference type="AlphaFoldDB" id="A0A381NNZ1"/>
<keyword evidence="2" id="KW-0413">Isomerase</keyword>
<gene>
    <name evidence="3" type="ORF">METZ01_LOCUS8107</name>
</gene>